<dbReference type="InterPro" id="IPR008974">
    <property type="entry name" value="TRAF-like"/>
</dbReference>
<keyword evidence="9" id="KW-0325">Glycoprotein</keyword>
<evidence type="ECO:0000259" key="13">
    <source>
        <dbReference type="PROSITE" id="PS50060"/>
    </source>
</evidence>
<feature type="binding site" evidence="10">
    <location>
        <position position="117"/>
    </location>
    <ligand>
        <name>Zn(2+)</name>
        <dbReference type="ChEBI" id="CHEBI:29105"/>
        <note>catalytic</note>
    </ligand>
</feature>
<evidence type="ECO:0000256" key="5">
    <source>
        <dbReference type="ARBA" id="ARBA00022833"/>
    </source>
</evidence>
<dbReference type="SMART" id="SM00137">
    <property type="entry name" value="MAM"/>
    <property type="match status" value="1"/>
</dbReference>
<dbReference type="SMART" id="SM00235">
    <property type="entry name" value="ZnMc"/>
    <property type="match status" value="1"/>
</dbReference>
<dbReference type="PANTHER" id="PTHR10127">
    <property type="entry name" value="DISCOIDIN, CUB, EGF, LAMININ , AND ZINC METALLOPROTEASE DOMAIN CONTAINING"/>
    <property type="match status" value="1"/>
</dbReference>
<dbReference type="InterPro" id="IPR024079">
    <property type="entry name" value="MetalloPept_cat_dom_sf"/>
</dbReference>
<comment type="caution">
    <text evidence="10">Lacks conserved residue(s) required for the propagation of feature annotation.</text>
</comment>
<dbReference type="RefSeq" id="XP_031431908.1">
    <property type="nucleotide sequence ID" value="XM_031576048.1"/>
</dbReference>
<evidence type="ECO:0000256" key="9">
    <source>
        <dbReference type="ARBA" id="ARBA00023180"/>
    </source>
</evidence>
<evidence type="ECO:0000256" key="3">
    <source>
        <dbReference type="ARBA" id="ARBA00022729"/>
    </source>
</evidence>
<dbReference type="Pfam" id="PF22486">
    <property type="entry name" value="MATH_2"/>
    <property type="match status" value="1"/>
</dbReference>
<feature type="domain" description="Peptidase M12A" evidence="14">
    <location>
        <begin position="28"/>
        <end position="217"/>
    </location>
</feature>
<dbReference type="GO" id="GO:0008270">
    <property type="term" value="F:zinc ion binding"/>
    <property type="evidence" value="ECO:0007669"/>
    <property type="project" value="UniProtKB-UniRule"/>
</dbReference>
<keyword evidence="2 10" id="KW-0479">Metal-binding</keyword>
<keyword evidence="5 10" id="KW-0862">Zinc</keyword>
<dbReference type="Gene3D" id="3.40.390.10">
    <property type="entry name" value="Collagenase (Catalytic Domain)"/>
    <property type="match status" value="1"/>
</dbReference>
<name>A0A6P8FVD4_CLUHA</name>
<feature type="active site" evidence="10">
    <location>
        <position position="118"/>
    </location>
</feature>
<dbReference type="InterPro" id="IPR000998">
    <property type="entry name" value="MAM_dom"/>
</dbReference>
<dbReference type="PROSITE" id="PS51864">
    <property type="entry name" value="ASTACIN"/>
    <property type="match status" value="1"/>
</dbReference>
<dbReference type="GO" id="GO:0004222">
    <property type="term" value="F:metalloendopeptidase activity"/>
    <property type="evidence" value="ECO:0007669"/>
    <property type="project" value="UniProtKB-UniRule"/>
</dbReference>
<dbReference type="InterPro" id="IPR013320">
    <property type="entry name" value="ConA-like_dom_sf"/>
</dbReference>
<dbReference type="Gene3D" id="2.60.210.10">
    <property type="entry name" value="Apoptosis, Tumor Necrosis Factor Receptor Associated Protein 2, Chain A"/>
    <property type="match status" value="1"/>
</dbReference>
<sequence length="550" mass="64029">MYKDIDITEINKGLDLFEGDIKMTRRRRSIRSEQHRWPLPVPYYLDRSLDMNAKGVILRAFEQFRLKTCIDFRPRRWGEQHVAIKKDTGCWSHVGKEEWKQDLAIGPNCGTVANVEHELMHALGFWHEQSRYDRDNYITINLENIEAGKEHNFKIRTTDTNTPYDYFSVMHYSKNAFTNGNGPTIITKLPEFQNVIGQRLDMSHYDVEELNKFYGCNKSISFLDHCSFDDESLCEMSVCSRRSRGWRKVSHTAAGPHSDHTYLGTGSQGTGFFMHFSTKRGSVGDSARLQTRRMTPRRSCKIQCLEFFYYHSGSWSDQLNIWIREFDGVDDIIGTRRLTSQIKGSPTDYWQLHHVPLDATKTFQVEFEARKGAGASRGGFSVDDINLSETECPHHTWQIRNLEEKLKASNTTPILYSPMYYSYDGYRYQIRVILEKDKLEVFVSLVSGRNDDALQWPCHWRQVTFTLLDQNPHIQRRMSKQRSVTSTSLWLNSDISPLRHQSDLPCPSMKGKTFSVSPLQQTDDDGPCTRKRRSISTARRIWSRPVTRLR</sequence>
<dbReference type="EC" id="3.4.24.-" evidence="11"/>
<dbReference type="GO" id="GO:0016020">
    <property type="term" value="C:membrane"/>
    <property type="evidence" value="ECO:0007669"/>
    <property type="project" value="InterPro"/>
</dbReference>
<keyword evidence="8" id="KW-1015">Disulfide bond</keyword>
<dbReference type="Pfam" id="PF00629">
    <property type="entry name" value="MAM"/>
    <property type="match status" value="1"/>
</dbReference>
<dbReference type="PRINTS" id="PR00020">
    <property type="entry name" value="MAMDOMAIN"/>
</dbReference>
<dbReference type="SUPFAM" id="SSF49599">
    <property type="entry name" value="TRAF domain-like"/>
    <property type="match status" value="1"/>
</dbReference>
<keyword evidence="4 10" id="KW-0378">Hydrolase</keyword>
<dbReference type="Pfam" id="PF01400">
    <property type="entry name" value="Astacin"/>
    <property type="match status" value="1"/>
</dbReference>
<dbReference type="CDD" id="cd06263">
    <property type="entry name" value="MAM"/>
    <property type="match status" value="1"/>
</dbReference>
<feature type="region of interest" description="Disordered" evidence="12">
    <location>
        <begin position="511"/>
        <end position="534"/>
    </location>
</feature>
<evidence type="ECO:0000256" key="8">
    <source>
        <dbReference type="ARBA" id="ARBA00023157"/>
    </source>
</evidence>
<dbReference type="FunFam" id="3.40.390.10:FF:000015">
    <property type="entry name" value="Meprin A subunit"/>
    <property type="match status" value="1"/>
</dbReference>
<evidence type="ECO:0000256" key="12">
    <source>
        <dbReference type="SAM" id="MobiDB-lite"/>
    </source>
</evidence>
<evidence type="ECO:0000256" key="1">
    <source>
        <dbReference type="ARBA" id="ARBA00022670"/>
    </source>
</evidence>
<dbReference type="Proteomes" id="UP000515152">
    <property type="component" value="Chromosome 11"/>
</dbReference>
<evidence type="ECO:0000256" key="11">
    <source>
        <dbReference type="RuleBase" id="RU361183"/>
    </source>
</evidence>
<proteinExistence type="predicted"/>
<dbReference type="SUPFAM" id="SSF49899">
    <property type="entry name" value="Concanavalin A-like lectins/glucanases"/>
    <property type="match status" value="1"/>
</dbReference>
<feature type="binding site" evidence="10">
    <location>
        <position position="127"/>
    </location>
    <ligand>
        <name>Zn(2+)</name>
        <dbReference type="ChEBI" id="CHEBI:29105"/>
        <note>catalytic</note>
    </ligand>
</feature>
<accession>A0A6P8FVD4</accession>
<evidence type="ECO:0000256" key="2">
    <source>
        <dbReference type="ARBA" id="ARBA00022723"/>
    </source>
</evidence>
<keyword evidence="15" id="KW-1185">Reference proteome</keyword>
<dbReference type="Gene3D" id="2.60.120.200">
    <property type="match status" value="1"/>
</dbReference>
<keyword evidence="3" id="KW-0732">Signal</keyword>
<protein>
    <recommendedName>
        <fullName evidence="11">Metalloendopeptidase</fullName>
        <ecNumber evidence="11">3.4.24.-</ecNumber>
    </recommendedName>
</protein>
<keyword evidence="1 10" id="KW-0645">Protease</keyword>
<dbReference type="PRINTS" id="PR00480">
    <property type="entry name" value="ASTACIN"/>
</dbReference>
<gene>
    <name evidence="16" type="primary">LOC105896370</name>
</gene>
<dbReference type="InterPro" id="IPR001506">
    <property type="entry name" value="Peptidase_M12A"/>
</dbReference>
<keyword evidence="6 10" id="KW-0482">Metalloprotease</keyword>
<evidence type="ECO:0000256" key="6">
    <source>
        <dbReference type="ARBA" id="ARBA00023049"/>
    </source>
</evidence>
<keyword evidence="7" id="KW-0865">Zymogen</keyword>
<evidence type="ECO:0000313" key="16">
    <source>
        <dbReference type="RefSeq" id="XP_031431908.1"/>
    </source>
</evidence>
<dbReference type="PROSITE" id="PS50060">
    <property type="entry name" value="MAM_2"/>
    <property type="match status" value="1"/>
</dbReference>
<evidence type="ECO:0000313" key="15">
    <source>
        <dbReference type="Proteomes" id="UP000515152"/>
    </source>
</evidence>
<organism evidence="15 16">
    <name type="scientific">Clupea harengus</name>
    <name type="common">Atlantic herring</name>
    <dbReference type="NCBI Taxonomy" id="7950"/>
    <lineage>
        <taxon>Eukaryota</taxon>
        <taxon>Metazoa</taxon>
        <taxon>Chordata</taxon>
        <taxon>Craniata</taxon>
        <taxon>Vertebrata</taxon>
        <taxon>Euteleostomi</taxon>
        <taxon>Actinopterygii</taxon>
        <taxon>Neopterygii</taxon>
        <taxon>Teleostei</taxon>
        <taxon>Clupei</taxon>
        <taxon>Clupeiformes</taxon>
        <taxon>Clupeoidei</taxon>
        <taxon>Clupeidae</taxon>
        <taxon>Clupea</taxon>
    </lineage>
</organism>
<dbReference type="AlphaFoldDB" id="A0A6P8FVD4"/>
<evidence type="ECO:0000259" key="14">
    <source>
        <dbReference type="PROSITE" id="PS51864"/>
    </source>
</evidence>
<dbReference type="OrthoDB" id="291007at2759"/>
<comment type="cofactor">
    <cofactor evidence="10 11">
        <name>Zn(2+)</name>
        <dbReference type="ChEBI" id="CHEBI:29105"/>
    </cofactor>
    <text evidence="10 11">Binds 1 zinc ion per subunit.</text>
</comment>
<dbReference type="KEGG" id="char:105896370"/>
<evidence type="ECO:0000256" key="4">
    <source>
        <dbReference type="ARBA" id="ARBA00022801"/>
    </source>
</evidence>
<dbReference type="SUPFAM" id="SSF55486">
    <property type="entry name" value="Metalloproteases ('zincins'), catalytic domain"/>
    <property type="match status" value="1"/>
</dbReference>
<feature type="domain" description="MAM" evidence="13">
    <location>
        <begin position="224"/>
        <end position="394"/>
    </location>
</feature>
<reference evidence="16" key="1">
    <citation type="submission" date="2025-08" db="UniProtKB">
        <authorList>
            <consortium name="RefSeq"/>
        </authorList>
    </citation>
    <scope>IDENTIFICATION</scope>
</reference>
<feature type="binding site" evidence="10">
    <location>
        <position position="121"/>
    </location>
    <ligand>
        <name>Zn(2+)</name>
        <dbReference type="ChEBI" id="CHEBI:29105"/>
        <note>catalytic</note>
    </ligand>
</feature>
<evidence type="ECO:0000256" key="7">
    <source>
        <dbReference type="ARBA" id="ARBA00023145"/>
    </source>
</evidence>
<dbReference type="PANTHER" id="PTHR10127:SF814">
    <property type="entry name" value="MEPRIN A SUBUNIT BETA"/>
    <property type="match status" value="1"/>
</dbReference>
<evidence type="ECO:0000256" key="10">
    <source>
        <dbReference type="PROSITE-ProRule" id="PRU01211"/>
    </source>
</evidence>
<dbReference type="InterPro" id="IPR002083">
    <property type="entry name" value="MATH/TRAF_dom"/>
</dbReference>
<dbReference type="InterPro" id="IPR006026">
    <property type="entry name" value="Peptidase_Metallo"/>
</dbReference>
<dbReference type="GO" id="GO:0006508">
    <property type="term" value="P:proteolysis"/>
    <property type="evidence" value="ECO:0007669"/>
    <property type="project" value="UniProtKB-KW"/>
</dbReference>
<dbReference type="GeneID" id="105896370"/>